<dbReference type="AlphaFoldDB" id="A0AAD5LXS6"/>
<feature type="region of interest" description="Disordered" evidence="1">
    <location>
        <begin position="70"/>
        <end position="110"/>
    </location>
</feature>
<protein>
    <submittedName>
        <fullName evidence="2">Uncharacterized protein</fullName>
    </submittedName>
</protein>
<keyword evidence="3" id="KW-1185">Reference proteome</keyword>
<feature type="region of interest" description="Disordered" evidence="1">
    <location>
        <begin position="1"/>
        <end position="38"/>
    </location>
</feature>
<gene>
    <name evidence="2" type="ORF">P43SY_000684</name>
</gene>
<name>A0AAD5LXS6_PYTIN</name>
<accession>A0AAD5LXS6</accession>
<comment type="caution">
    <text evidence="2">The sequence shown here is derived from an EMBL/GenBank/DDBJ whole genome shotgun (WGS) entry which is preliminary data.</text>
</comment>
<sequence length="229" mass="25664">MASTTPTPTMTSNASSDADADEEPLVFPEPPAVPWPRELLCRYPNKPCPHRRVPKRDGELHSYCAYHRHKAQQYQRKLDQKKKLRRRRSDDQETETKVTDEHGPLRLGDPRTSIALSSSHPLPHMNVPTISVSNSAAHLVSMPALEPFDRPVSLQDDDIHLLQALLLDESATPRIHDPAFTSRQTPLVSGSTAASFVVDLEGFTFTSQRRDDGTHVPEPCHPSSFHPYP</sequence>
<reference evidence="2" key="1">
    <citation type="submission" date="2021-12" db="EMBL/GenBank/DDBJ databases">
        <title>Prjna785345.</title>
        <authorList>
            <person name="Rujirawat T."/>
            <person name="Krajaejun T."/>
        </authorList>
    </citation>
    <scope>NUCLEOTIDE SEQUENCE</scope>
    <source>
        <strain evidence="2">Pi057C3</strain>
    </source>
</reference>
<feature type="compositionally biased region" description="Low complexity" evidence="1">
    <location>
        <begin position="1"/>
        <end position="16"/>
    </location>
</feature>
<evidence type="ECO:0000313" key="3">
    <source>
        <dbReference type="Proteomes" id="UP001209570"/>
    </source>
</evidence>
<feature type="region of interest" description="Disordered" evidence="1">
    <location>
        <begin position="208"/>
        <end position="229"/>
    </location>
</feature>
<organism evidence="2 3">
    <name type="scientific">Pythium insidiosum</name>
    <name type="common">Pythiosis disease agent</name>
    <dbReference type="NCBI Taxonomy" id="114742"/>
    <lineage>
        <taxon>Eukaryota</taxon>
        <taxon>Sar</taxon>
        <taxon>Stramenopiles</taxon>
        <taxon>Oomycota</taxon>
        <taxon>Peronosporomycetes</taxon>
        <taxon>Pythiales</taxon>
        <taxon>Pythiaceae</taxon>
        <taxon>Pythium</taxon>
    </lineage>
</organism>
<feature type="compositionally biased region" description="Basic and acidic residues" evidence="1">
    <location>
        <begin position="88"/>
        <end position="104"/>
    </location>
</feature>
<proteinExistence type="predicted"/>
<dbReference type="Proteomes" id="UP001209570">
    <property type="component" value="Unassembled WGS sequence"/>
</dbReference>
<evidence type="ECO:0000256" key="1">
    <source>
        <dbReference type="SAM" id="MobiDB-lite"/>
    </source>
</evidence>
<dbReference type="EMBL" id="JAKCXM010000337">
    <property type="protein sequence ID" value="KAJ0395576.1"/>
    <property type="molecule type" value="Genomic_DNA"/>
</dbReference>
<evidence type="ECO:0000313" key="2">
    <source>
        <dbReference type="EMBL" id="KAJ0395576.1"/>
    </source>
</evidence>